<dbReference type="Proteomes" id="UP000199519">
    <property type="component" value="Unassembled WGS sequence"/>
</dbReference>
<proteinExistence type="predicted"/>
<evidence type="ECO:0000313" key="4">
    <source>
        <dbReference type="Proteomes" id="UP000199519"/>
    </source>
</evidence>
<keyword evidence="4" id="KW-1185">Reference proteome</keyword>
<accession>A0A1I0D1L1</accession>
<dbReference type="AlphaFoldDB" id="A0A1I0D1L1"/>
<dbReference type="EMBL" id="FNBJ01000068">
    <property type="protein sequence ID" value="SDG23811.1"/>
    <property type="molecule type" value="Genomic_DNA"/>
</dbReference>
<evidence type="ECO:0000313" key="2">
    <source>
        <dbReference type="EMBL" id="SET26042.1"/>
    </source>
</evidence>
<dbReference type="EMBL" id="FOHG01000053">
    <property type="protein sequence ID" value="SET26042.1"/>
    <property type="molecule type" value="Genomic_DNA"/>
</dbReference>
<dbReference type="RefSeq" id="WP_089720976.1">
    <property type="nucleotide sequence ID" value="NZ_FOHG01000053.1"/>
</dbReference>
<reference evidence="3 4" key="1">
    <citation type="submission" date="2016-10" db="EMBL/GenBank/DDBJ databases">
        <authorList>
            <person name="Varghese N."/>
            <person name="Submissions S."/>
        </authorList>
    </citation>
    <scope>NUCLEOTIDE SEQUENCE [LARGE SCALE GENOMIC DNA]</scope>
    <source>
        <strain evidence="1 4">WG2</strain>
        <strain evidence="2 3">WG5</strain>
    </source>
</reference>
<organism evidence="2 3">
    <name type="scientific">Halanaerobium congolense</name>
    <dbReference type="NCBI Taxonomy" id="54121"/>
    <lineage>
        <taxon>Bacteria</taxon>
        <taxon>Bacillati</taxon>
        <taxon>Bacillota</taxon>
        <taxon>Clostridia</taxon>
        <taxon>Halanaerobiales</taxon>
        <taxon>Halanaerobiaceae</taxon>
        <taxon>Halanaerobium</taxon>
    </lineage>
</organism>
<evidence type="ECO:0000313" key="3">
    <source>
        <dbReference type="Proteomes" id="UP000198612"/>
    </source>
</evidence>
<protein>
    <submittedName>
        <fullName evidence="2">Uncharacterized protein</fullName>
    </submittedName>
</protein>
<evidence type="ECO:0000313" key="1">
    <source>
        <dbReference type="EMBL" id="SDG23811.1"/>
    </source>
</evidence>
<name>A0A1I0D1L1_9FIRM</name>
<sequence length="198" mass="23965">MILINITLERNHDLGYIYLNSFADKFERVYSWQTRIRRYDLKELDNFYLQLSKLNWPQYSYDEAKLNGDFTEEYMYDRDQFGYLYGVERSFSRKEIQVIERYYNILKFEFNNESYYAANLDKPDNIFNNQHYVYHYNEGLYLVLALVDCQAQFSVVTTSFRERIIINTNHISRLKSVIFPEDSHYDIKNFTNIAVNVG</sequence>
<gene>
    <name evidence="1" type="ORF">SAMN04488598_1683</name>
    <name evidence="2" type="ORF">SAMN04515652_15313</name>
</gene>
<dbReference type="Proteomes" id="UP000198612">
    <property type="component" value="Unassembled WGS sequence"/>
</dbReference>